<dbReference type="InterPro" id="IPR044859">
    <property type="entry name" value="Allene_oxi_cyc_Dirigent"/>
</dbReference>
<dbReference type="GO" id="GO:0009699">
    <property type="term" value="P:phenylpropanoid biosynthetic process"/>
    <property type="evidence" value="ECO:0007669"/>
    <property type="project" value="UniProtKB-ARBA"/>
</dbReference>
<evidence type="ECO:0000313" key="9">
    <source>
        <dbReference type="Proteomes" id="UP000826271"/>
    </source>
</evidence>
<dbReference type="EMBL" id="WHWC01000015">
    <property type="protein sequence ID" value="KAG8368119.1"/>
    <property type="molecule type" value="Genomic_DNA"/>
</dbReference>
<sequence length="757" mass="84851">MDKICTILMLFSAVNAIAYANNIAKGPEALEKWFKNLPNAKEKVTKLHFYFHDIVGGENPTAIVVAQSNSTILSPTFFGFIRMMDNALTVGPELGSKIVGRAQGIYGSASFKEMDLLMTLNYVFTDGKYNGSSISVLGHNPILHEYREMPIVGGSGVFRMARGIATAQTVMFNDTSGDAVVEECNLREAVNTLPLLSRKGFRLNSKIIASLIQQSADAKSIKEGQLVHLHLKLTGFKHPTTFLSNHLINMYAKCGDHVKAREVFDKMRVRNLYSWNNMISGYANNGMARAAKRLFDRMPQRDCVSWNTMAMAYVQSGCFDEALRCFMELRRLGIGFNEYSFAGVLTACVKLRDLWLVKQLHCQVLLVGFFSNVVLSSSVMDAYVKCGEMGDARRLFDEMRKWDVLAWTTLVSGYARVGDMKSSREIFDAMPGKNYVSWNALIAGYTQNGMGNQALKLFVEMIMLNVKPDQFTISSCLSACGSIISLGLGRQLHSHLITSGIRPNVVIVSSLIDMYAKCGSLEAGKRVFDTTDSKQHIVLWNTMMSALADIGCGKLTIKIFIDMVRLGVKPEKATFLVLLNACNRSMLVQEGLHLFESIMPEYNIIPDQEHYACLIDLLGRSGFFDELMNQLKKMPVYNLILGDRVWNALIGVCRSQGNIELGRVVAKHLVELEPRSSIAYLLLSVVYAALGRWESAEEVRKLMKAKDMEKELPLSWLEVDRKLHLDIQHNKLDHPDKETSLVMYLLVDRGSLYNVKR</sequence>
<evidence type="ECO:0000256" key="6">
    <source>
        <dbReference type="PROSITE-ProRule" id="PRU00708"/>
    </source>
</evidence>
<dbReference type="GO" id="GO:0003723">
    <property type="term" value="F:RNA binding"/>
    <property type="evidence" value="ECO:0007669"/>
    <property type="project" value="InterPro"/>
</dbReference>
<feature type="repeat" description="PPR" evidence="6">
    <location>
        <begin position="372"/>
        <end position="406"/>
    </location>
</feature>
<dbReference type="NCBIfam" id="TIGR00756">
    <property type="entry name" value="PPR"/>
    <property type="match status" value="5"/>
</dbReference>
<dbReference type="Pfam" id="PF01535">
    <property type="entry name" value="PPR"/>
    <property type="match status" value="5"/>
</dbReference>
<feature type="repeat" description="PPR" evidence="6">
    <location>
        <begin position="536"/>
        <end position="570"/>
    </location>
</feature>
<dbReference type="InterPro" id="IPR004265">
    <property type="entry name" value="Dirigent"/>
</dbReference>
<evidence type="ECO:0008006" key="10">
    <source>
        <dbReference type="Google" id="ProtNLM"/>
    </source>
</evidence>
<dbReference type="GO" id="GO:0005576">
    <property type="term" value="C:extracellular region"/>
    <property type="evidence" value="ECO:0007669"/>
    <property type="project" value="UniProtKB-SubCell"/>
</dbReference>
<dbReference type="AlphaFoldDB" id="A0AAV6WJU8"/>
<dbReference type="Pfam" id="PF03018">
    <property type="entry name" value="Dirigent"/>
    <property type="match status" value="1"/>
</dbReference>
<keyword evidence="4" id="KW-0964">Secreted</keyword>
<comment type="caution">
    <text evidence="8">The sequence shown here is derived from an EMBL/GenBank/DDBJ whole genome shotgun (WGS) entry which is preliminary data.</text>
</comment>
<dbReference type="Pfam" id="PF13041">
    <property type="entry name" value="PPR_2"/>
    <property type="match status" value="2"/>
</dbReference>
<organism evidence="8 9">
    <name type="scientific">Buddleja alternifolia</name>
    <dbReference type="NCBI Taxonomy" id="168488"/>
    <lineage>
        <taxon>Eukaryota</taxon>
        <taxon>Viridiplantae</taxon>
        <taxon>Streptophyta</taxon>
        <taxon>Embryophyta</taxon>
        <taxon>Tracheophyta</taxon>
        <taxon>Spermatophyta</taxon>
        <taxon>Magnoliopsida</taxon>
        <taxon>eudicotyledons</taxon>
        <taxon>Gunneridae</taxon>
        <taxon>Pentapetalae</taxon>
        <taxon>asterids</taxon>
        <taxon>lamiids</taxon>
        <taxon>Lamiales</taxon>
        <taxon>Scrophulariaceae</taxon>
        <taxon>Buddlejeae</taxon>
        <taxon>Buddleja</taxon>
    </lineage>
</organism>
<evidence type="ECO:0000256" key="3">
    <source>
        <dbReference type="ARBA" id="ARBA00011738"/>
    </source>
</evidence>
<comment type="subunit">
    <text evidence="3">Homodimer.</text>
</comment>
<dbReference type="Gene3D" id="1.25.40.10">
    <property type="entry name" value="Tetratricopeptide repeat domain"/>
    <property type="match status" value="4"/>
</dbReference>
<dbReference type="Proteomes" id="UP000826271">
    <property type="component" value="Unassembled WGS sequence"/>
</dbReference>
<protein>
    <recommendedName>
        <fullName evidence="10">Dirigent protein</fullName>
    </recommendedName>
</protein>
<dbReference type="PANTHER" id="PTHR47926">
    <property type="entry name" value="PENTATRICOPEPTIDE REPEAT-CONTAINING PROTEIN"/>
    <property type="match status" value="1"/>
</dbReference>
<keyword evidence="5" id="KW-0677">Repeat</keyword>
<dbReference type="InterPro" id="IPR011990">
    <property type="entry name" value="TPR-like_helical_dom_sf"/>
</dbReference>
<accession>A0AAV6WJU8</accession>
<feature type="signal peptide" evidence="7">
    <location>
        <begin position="1"/>
        <end position="20"/>
    </location>
</feature>
<dbReference type="GO" id="GO:0009451">
    <property type="term" value="P:RNA modification"/>
    <property type="evidence" value="ECO:0007669"/>
    <property type="project" value="InterPro"/>
</dbReference>
<comment type="subcellular location">
    <subcellularLocation>
        <location evidence="1">Secreted</location>
    </subcellularLocation>
</comment>
<evidence type="ECO:0000256" key="1">
    <source>
        <dbReference type="ARBA" id="ARBA00004613"/>
    </source>
</evidence>
<name>A0AAV6WJU8_9LAMI</name>
<dbReference type="FunFam" id="1.25.40.10:FF:000442">
    <property type="entry name" value="Pentatricopeptide repeat-containing protein At3g49710"/>
    <property type="match status" value="2"/>
</dbReference>
<evidence type="ECO:0000256" key="5">
    <source>
        <dbReference type="ARBA" id="ARBA00022737"/>
    </source>
</evidence>
<evidence type="ECO:0000313" key="8">
    <source>
        <dbReference type="EMBL" id="KAG8368119.1"/>
    </source>
</evidence>
<dbReference type="FunFam" id="1.25.40.10:FF:000090">
    <property type="entry name" value="Pentatricopeptide repeat-containing protein, chloroplastic"/>
    <property type="match status" value="1"/>
</dbReference>
<gene>
    <name evidence="8" type="ORF">BUALT_Bualt15G0012000</name>
</gene>
<feature type="repeat" description="PPR" evidence="6">
    <location>
        <begin position="271"/>
        <end position="305"/>
    </location>
</feature>
<dbReference type="InterPro" id="IPR046848">
    <property type="entry name" value="E_motif"/>
</dbReference>
<evidence type="ECO:0000256" key="7">
    <source>
        <dbReference type="SAM" id="SignalP"/>
    </source>
</evidence>
<feature type="chain" id="PRO_5043540741" description="Dirigent protein" evidence="7">
    <location>
        <begin position="21"/>
        <end position="757"/>
    </location>
</feature>
<proteinExistence type="inferred from homology"/>
<dbReference type="SUPFAM" id="SSF48452">
    <property type="entry name" value="TPR-like"/>
    <property type="match status" value="1"/>
</dbReference>
<dbReference type="InterPro" id="IPR002885">
    <property type="entry name" value="PPR_rpt"/>
</dbReference>
<evidence type="ECO:0000256" key="4">
    <source>
        <dbReference type="ARBA" id="ARBA00022525"/>
    </source>
</evidence>
<feature type="repeat" description="PPR" evidence="6">
    <location>
        <begin position="434"/>
        <end position="468"/>
    </location>
</feature>
<reference evidence="8" key="1">
    <citation type="submission" date="2019-10" db="EMBL/GenBank/DDBJ databases">
        <authorList>
            <person name="Zhang R."/>
            <person name="Pan Y."/>
            <person name="Wang J."/>
            <person name="Ma R."/>
            <person name="Yu S."/>
        </authorList>
    </citation>
    <scope>NUCLEOTIDE SEQUENCE</scope>
    <source>
        <strain evidence="8">LA-IB0</strain>
        <tissue evidence="8">Leaf</tissue>
    </source>
</reference>
<comment type="similarity">
    <text evidence="2">Belongs to the plant dirigent protein family.</text>
</comment>
<dbReference type="PANTHER" id="PTHR47926:SF465">
    <property type="entry name" value="PENTATRICOPEPTIDE REPEAT (PPR-LIKE) SUPERFAMILY PROTEIN"/>
    <property type="match status" value="1"/>
</dbReference>
<dbReference type="Gene3D" id="2.40.480.10">
    <property type="entry name" value="Allene oxide cyclase-like"/>
    <property type="match status" value="1"/>
</dbReference>
<dbReference type="PROSITE" id="PS51375">
    <property type="entry name" value="PPR"/>
    <property type="match status" value="4"/>
</dbReference>
<keyword evidence="7" id="KW-0732">Signal</keyword>
<dbReference type="Pfam" id="PF20431">
    <property type="entry name" value="E_motif"/>
    <property type="match status" value="1"/>
</dbReference>
<keyword evidence="9" id="KW-1185">Reference proteome</keyword>
<evidence type="ECO:0000256" key="2">
    <source>
        <dbReference type="ARBA" id="ARBA00010746"/>
    </source>
</evidence>
<dbReference type="InterPro" id="IPR046960">
    <property type="entry name" value="PPR_At4g14850-like_plant"/>
</dbReference>